<evidence type="ECO:0000259" key="16">
    <source>
        <dbReference type="SMART" id="SM00962"/>
    </source>
</evidence>
<dbReference type="OrthoDB" id="9778554at2"/>
<name>K4LHB0_THEPS</name>
<sequence length="415" mass="46499">MKIRRFVADDMQQALSQVKHTFGKDALILQTRKYRRGGFLGFFGREMVEVTAAVADDDEMNGRTAPFSKEPVRRAVEPVERAPLYRNYPAKDEVDDDLDVKEELRDIKLILGKMLSELETTGAEESGTYPGPFQQIYRQLRANEVEERLARRIINEAMERLHPSSWGEEAALSAVEESIAKRLLRPRPIAFNKENEKKRVVLVGPTGVGKTTTIAKLAAIFSILEKKKVALATVDTYRVAAVDQLQTYADIIALPLEVTYSPKELQQALAKHDDKDLVLIDTAGRSPLDEMAMTELKAFLDPCPKLDIFLVVGANTKQADLLETIKRFSDLPVKQLIFTKLDETQRHGVILNVVNRMRKGLAYVTTGQRVPDDIAVPDPLQLARLIMKVSDLERPGRKVKIPGQNPTGSSPQPGF</sequence>
<dbReference type="GO" id="GO:0005047">
    <property type="term" value="F:signal recognition particle binding"/>
    <property type="evidence" value="ECO:0007669"/>
    <property type="project" value="TreeGrafter"/>
</dbReference>
<feature type="domain" description="AAA+ ATPase" evidence="15">
    <location>
        <begin position="196"/>
        <end position="396"/>
    </location>
</feature>
<evidence type="ECO:0000256" key="6">
    <source>
        <dbReference type="ARBA" id="ARBA00022741"/>
    </source>
</evidence>
<dbReference type="GO" id="GO:0015031">
    <property type="term" value="P:protein transport"/>
    <property type="evidence" value="ECO:0007669"/>
    <property type="project" value="UniProtKB-KW"/>
</dbReference>
<dbReference type="RefSeq" id="WP_015050206.1">
    <property type="nucleotide sequence ID" value="NC_018870.1"/>
</dbReference>
<dbReference type="GO" id="GO:0003924">
    <property type="term" value="F:GTPase activity"/>
    <property type="evidence" value="ECO:0007669"/>
    <property type="project" value="UniProtKB-UniRule"/>
</dbReference>
<keyword evidence="5" id="KW-1003">Cell membrane</keyword>
<keyword evidence="17" id="KW-0969">Cilium</keyword>
<evidence type="ECO:0000256" key="5">
    <source>
        <dbReference type="ARBA" id="ARBA00022475"/>
    </source>
</evidence>
<dbReference type="EMBL" id="CP003732">
    <property type="protein sequence ID" value="AFV11325.1"/>
    <property type="molecule type" value="Genomic_DNA"/>
</dbReference>
<evidence type="ECO:0000256" key="9">
    <source>
        <dbReference type="ARBA" id="ARBA00023134"/>
    </source>
</evidence>
<reference evidence="17 18" key="1">
    <citation type="journal article" date="2012" name="BMC Genomics">
        <title>Genome-guided analysis of physiological and morphological traits of the fermentative acetate oxidizer Thermacetogenium phaeum.</title>
        <authorList>
            <person name="Oehler D."/>
            <person name="Poehlein A."/>
            <person name="Leimbach A."/>
            <person name="Muller N."/>
            <person name="Daniel R."/>
            <person name="Gottschalk G."/>
            <person name="Schink B."/>
        </authorList>
    </citation>
    <scope>NUCLEOTIDE SEQUENCE [LARGE SCALE GENOMIC DNA]</scope>
    <source>
        <strain evidence="18">ATCC BAA-254 / DSM 26808 / PB</strain>
    </source>
</reference>
<evidence type="ECO:0000256" key="8">
    <source>
        <dbReference type="ARBA" id="ARBA00022927"/>
    </source>
</evidence>
<dbReference type="Gene3D" id="3.40.50.300">
    <property type="entry name" value="P-loop containing nucleotide triphosphate hydrolases"/>
    <property type="match status" value="1"/>
</dbReference>
<evidence type="ECO:0000313" key="18">
    <source>
        <dbReference type="Proteomes" id="UP000000467"/>
    </source>
</evidence>
<dbReference type="eggNOG" id="COG1419">
    <property type="taxonomic scope" value="Bacteria"/>
</dbReference>
<dbReference type="PANTHER" id="PTHR43134:SF3">
    <property type="entry name" value="FLAGELLAR BIOSYNTHESIS PROTEIN FLHF"/>
    <property type="match status" value="1"/>
</dbReference>
<evidence type="ECO:0000256" key="13">
    <source>
        <dbReference type="NCBIfam" id="TIGR03499"/>
    </source>
</evidence>
<dbReference type="STRING" id="1089553.Tph_c11030"/>
<keyword evidence="18" id="KW-1185">Reference proteome</keyword>
<dbReference type="FunFam" id="3.40.50.300:FF:000695">
    <property type="entry name" value="Flagellar biosynthesis regulator FlhF"/>
    <property type="match status" value="1"/>
</dbReference>
<dbReference type="AlphaFoldDB" id="K4LHB0"/>
<dbReference type="GO" id="GO:0005525">
    <property type="term" value="F:GTP binding"/>
    <property type="evidence" value="ECO:0007669"/>
    <property type="project" value="UniProtKB-UniRule"/>
</dbReference>
<evidence type="ECO:0000256" key="2">
    <source>
        <dbReference type="ARBA" id="ARBA00008531"/>
    </source>
</evidence>
<dbReference type="GO" id="GO:0044781">
    <property type="term" value="P:bacterial-type flagellum organization"/>
    <property type="evidence" value="ECO:0007669"/>
    <property type="project" value="UniProtKB-UniRule"/>
</dbReference>
<feature type="domain" description="SRP54-type proteins GTP-binding" evidence="16">
    <location>
        <begin position="197"/>
        <end position="388"/>
    </location>
</feature>
<dbReference type="KEGG" id="tpz:Tph_c11030"/>
<dbReference type="InterPro" id="IPR020006">
    <property type="entry name" value="FlhF"/>
</dbReference>
<dbReference type="SMART" id="SM00962">
    <property type="entry name" value="SRP54"/>
    <property type="match status" value="1"/>
</dbReference>
<dbReference type="Gene3D" id="1.20.120.1380">
    <property type="entry name" value="Flagellar FlhF biosynthesis protein, N domain"/>
    <property type="match status" value="1"/>
</dbReference>
<keyword evidence="10" id="KW-0472">Membrane</keyword>
<dbReference type="CDD" id="cd17873">
    <property type="entry name" value="FlhF"/>
    <property type="match status" value="1"/>
</dbReference>
<evidence type="ECO:0000313" key="17">
    <source>
        <dbReference type="EMBL" id="AFV11325.1"/>
    </source>
</evidence>
<comment type="subcellular location">
    <subcellularLocation>
        <location evidence="1">Cell membrane</location>
        <topology evidence="1">Peripheral membrane protein</topology>
        <orientation evidence="1">Cytoplasmic side</orientation>
    </subcellularLocation>
</comment>
<evidence type="ECO:0000256" key="10">
    <source>
        <dbReference type="ARBA" id="ARBA00023136"/>
    </source>
</evidence>
<keyword evidence="6" id="KW-0547">Nucleotide-binding</keyword>
<gene>
    <name evidence="17" type="primary">flhF</name>
    <name evidence="17" type="ordered locus">Tph_c11030</name>
</gene>
<dbReference type="PANTHER" id="PTHR43134">
    <property type="entry name" value="SIGNAL RECOGNITION PARTICLE RECEPTOR SUBUNIT ALPHA"/>
    <property type="match status" value="1"/>
</dbReference>
<dbReference type="NCBIfam" id="TIGR03499">
    <property type="entry name" value="FlhF"/>
    <property type="match status" value="1"/>
</dbReference>
<evidence type="ECO:0000259" key="15">
    <source>
        <dbReference type="SMART" id="SM00382"/>
    </source>
</evidence>
<organism evidence="17 18">
    <name type="scientific">Thermacetogenium phaeum (strain ATCC BAA-254 / DSM 26808 / PB)</name>
    <dbReference type="NCBI Taxonomy" id="1089553"/>
    <lineage>
        <taxon>Bacteria</taxon>
        <taxon>Bacillati</taxon>
        <taxon>Bacillota</taxon>
        <taxon>Clostridia</taxon>
        <taxon>Thermoanaerobacterales</taxon>
        <taxon>Thermoanaerobacteraceae</taxon>
        <taxon>Thermacetogenium</taxon>
    </lineage>
</organism>
<protein>
    <recommendedName>
        <fullName evidence="3 13">Flagellar biosynthesis protein FlhF</fullName>
    </recommendedName>
</protein>
<comment type="similarity">
    <text evidence="2">Belongs to the GTP-binding SRP family.</text>
</comment>
<evidence type="ECO:0000256" key="14">
    <source>
        <dbReference type="SAM" id="MobiDB-lite"/>
    </source>
</evidence>
<evidence type="ECO:0000256" key="4">
    <source>
        <dbReference type="ARBA" id="ARBA00022448"/>
    </source>
</evidence>
<evidence type="ECO:0000256" key="1">
    <source>
        <dbReference type="ARBA" id="ARBA00004413"/>
    </source>
</evidence>
<evidence type="ECO:0000256" key="11">
    <source>
        <dbReference type="ARBA" id="ARBA00023225"/>
    </source>
</evidence>
<keyword evidence="17" id="KW-0966">Cell projection</keyword>
<proteinExistence type="inferred from homology"/>
<feature type="region of interest" description="Disordered" evidence="14">
    <location>
        <begin position="396"/>
        <end position="415"/>
    </location>
</feature>
<dbReference type="InterPro" id="IPR027417">
    <property type="entry name" value="P-loop_NTPase"/>
</dbReference>
<dbReference type="Pfam" id="PF00448">
    <property type="entry name" value="SRP54"/>
    <property type="match status" value="1"/>
</dbReference>
<dbReference type="InterPro" id="IPR047040">
    <property type="entry name" value="FlhF__GTPase_dom"/>
</dbReference>
<keyword evidence="9" id="KW-0342">GTP-binding</keyword>
<dbReference type="Proteomes" id="UP000000467">
    <property type="component" value="Chromosome"/>
</dbReference>
<dbReference type="SUPFAM" id="SSF52540">
    <property type="entry name" value="P-loop containing nucleoside triphosphate hydrolases"/>
    <property type="match status" value="1"/>
</dbReference>
<feature type="compositionally biased region" description="Polar residues" evidence="14">
    <location>
        <begin position="404"/>
        <end position="415"/>
    </location>
</feature>
<evidence type="ECO:0000256" key="7">
    <source>
        <dbReference type="ARBA" id="ARBA00022795"/>
    </source>
</evidence>
<keyword evidence="8" id="KW-0653">Protein transport</keyword>
<dbReference type="GO" id="GO:0005886">
    <property type="term" value="C:plasma membrane"/>
    <property type="evidence" value="ECO:0007669"/>
    <property type="project" value="UniProtKB-SubCell"/>
</dbReference>
<keyword evidence="7" id="KW-1005">Bacterial flagellum biogenesis</keyword>
<comment type="function">
    <text evidence="12">Necessary for flagellar biosynthesis. May be involved in translocation of the flagellum.</text>
</comment>
<evidence type="ECO:0000256" key="3">
    <source>
        <dbReference type="ARBA" id="ARBA00014919"/>
    </source>
</evidence>
<keyword evidence="11" id="KW-1006">Bacterial flagellum protein export</keyword>
<keyword evidence="4" id="KW-0813">Transport</keyword>
<keyword evidence="17" id="KW-0282">Flagellum</keyword>
<dbReference type="InterPro" id="IPR000897">
    <property type="entry name" value="SRP54_GTPase_dom"/>
</dbReference>
<dbReference type="InterPro" id="IPR003593">
    <property type="entry name" value="AAA+_ATPase"/>
</dbReference>
<dbReference type="SMART" id="SM00382">
    <property type="entry name" value="AAA"/>
    <property type="match status" value="1"/>
</dbReference>
<dbReference type="HOGENOM" id="CLU_009301_11_4_9"/>
<dbReference type="GO" id="GO:0006614">
    <property type="term" value="P:SRP-dependent cotranslational protein targeting to membrane"/>
    <property type="evidence" value="ECO:0007669"/>
    <property type="project" value="UniProtKB-UniRule"/>
</dbReference>
<evidence type="ECO:0000256" key="12">
    <source>
        <dbReference type="ARBA" id="ARBA00025337"/>
    </source>
</evidence>
<accession>K4LHB0</accession>